<feature type="domain" description="Integrase catalytic" evidence="2">
    <location>
        <begin position="187"/>
        <end position="349"/>
    </location>
</feature>
<evidence type="ECO:0000256" key="1">
    <source>
        <dbReference type="SAM" id="MobiDB-lite"/>
    </source>
</evidence>
<dbReference type="InterPro" id="IPR041588">
    <property type="entry name" value="Integrase_H2C2"/>
</dbReference>
<dbReference type="InterPro" id="IPR050951">
    <property type="entry name" value="Retrovirus_Pol_polyprotein"/>
</dbReference>
<dbReference type="Gene3D" id="1.10.340.70">
    <property type="match status" value="1"/>
</dbReference>
<dbReference type="GO" id="GO:0003676">
    <property type="term" value="F:nucleic acid binding"/>
    <property type="evidence" value="ECO:0007669"/>
    <property type="project" value="InterPro"/>
</dbReference>
<dbReference type="InterPro" id="IPR012337">
    <property type="entry name" value="RNaseH-like_sf"/>
</dbReference>
<dbReference type="Gene3D" id="3.30.420.10">
    <property type="entry name" value="Ribonuclease H-like superfamily/Ribonuclease H"/>
    <property type="match status" value="1"/>
</dbReference>
<name>B3SRC0_ASCTA</name>
<feature type="region of interest" description="Disordered" evidence="1">
    <location>
        <begin position="515"/>
        <end position="536"/>
    </location>
</feature>
<dbReference type="SUPFAM" id="SSF53098">
    <property type="entry name" value="Ribonuclease H-like"/>
    <property type="match status" value="1"/>
</dbReference>
<evidence type="ECO:0000313" key="3">
    <source>
        <dbReference type="EMBL" id="ABV45228.1"/>
    </source>
</evidence>
<dbReference type="Pfam" id="PF17921">
    <property type="entry name" value="Integrase_H2C2"/>
    <property type="match status" value="1"/>
</dbReference>
<dbReference type="AlphaFoldDB" id="B3SRC0"/>
<dbReference type="PANTHER" id="PTHR37984">
    <property type="entry name" value="PROTEIN CBG26694"/>
    <property type="match status" value="1"/>
</dbReference>
<accession>B3SRC0</accession>
<reference evidence="3" key="1">
    <citation type="submission" date="2007-06" db="EMBL/GenBank/DDBJ databases">
        <title>Retrotransposable element from Apicomplexa, Ascogregarine taiwanensis.</title>
        <authorList>
            <person name="Enomoto S."/>
            <person name="Lancto C."/>
            <person name="Zhu G."/>
            <person name="Chen W.J."/>
            <person name="Abrahamsen M."/>
            <person name="Rutherford M."/>
        </authorList>
    </citation>
    <scope>NUCLEOTIDE SEQUENCE</scope>
</reference>
<dbReference type="PANTHER" id="PTHR37984:SF5">
    <property type="entry name" value="PROTEIN NYNRIN-LIKE"/>
    <property type="match status" value="1"/>
</dbReference>
<proteinExistence type="predicted"/>
<dbReference type="PROSITE" id="PS50994">
    <property type="entry name" value="INTEGRASE"/>
    <property type="match status" value="1"/>
</dbReference>
<sequence>MAKATSGKVQRWALYLQQFDLEIKHISGEKNVIADWLSRSVSEVDEFNDDEEIGIPIFTLEDEDTKSHLGSKMHGLVPYVPNYEDLRAGYETMPEEDKRMTFEASDQLRYSLRTNKLYVPPSCRELFMYWFHGSRYGGHCGVNKTVRRLNRWVWWPRAAQDVQEYVKQCLVCIRQAAPPKPIIIGNVLTRPLPLQLISVDLVGPRRWGIQEWYYLVIIDYCTRFLVAQATIEAPTTTWVIGVIQKHWTPVFQAPTAILADRGPQFRASEFQKFVTEELLAIMVYTSPYYPQRNAVNEASHRALDSLLAAMEKTFDKPFPSVLADAVAVHNSMPHMSTGQSPNFGMFGFELALPGWQKYQRDANQGGDRLRALQQERLKQIGRTRLEREDKARLVAKNVRPGDWVVYWLSKYEKGVGCTEGVDKYSSSWSLPAKVKEVKDGTCLVTCWGDPRAERQVPLAQIRILEGEIPATLQEINFKLLEKAEPRTIRHWSRREKTAEPARNWEEFLTTSAKLSQAKKVGKTEGDLKKKRRENKM</sequence>
<dbReference type="GO" id="GO:0015074">
    <property type="term" value="P:DNA integration"/>
    <property type="evidence" value="ECO:0007669"/>
    <property type="project" value="InterPro"/>
</dbReference>
<dbReference type="InterPro" id="IPR001584">
    <property type="entry name" value="Integrase_cat-core"/>
</dbReference>
<evidence type="ECO:0000259" key="2">
    <source>
        <dbReference type="PROSITE" id="PS50994"/>
    </source>
</evidence>
<organism evidence="3">
    <name type="scientific">Ascogregarina taiwanensis</name>
    <dbReference type="NCBI Taxonomy" id="158379"/>
    <lineage>
        <taxon>Eukaryota</taxon>
        <taxon>Sar</taxon>
        <taxon>Alveolata</taxon>
        <taxon>Apicomplexa</taxon>
        <taxon>Conoidasida</taxon>
        <taxon>Gregarinasina</taxon>
        <taxon>Eugregarinorida</taxon>
        <taxon>Lecudinidae</taxon>
        <taxon>Ascogregarina</taxon>
    </lineage>
</organism>
<dbReference type="EMBL" id="EF666480">
    <property type="protein sequence ID" value="ABV45228.1"/>
    <property type="molecule type" value="Genomic_DNA"/>
</dbReference>
<protein>
    <recommendedName>
        <fullName evidence="2">Integrase catalytic domain-containing protein</fullName>
    </recommendedName>
</protein>
<dbReference type="InterPro" id="IPR036397">
    <property type="entry name" value="RNaseH_sf"/>
</dbReference>